<feature type="compositionally biased region" description="Basic residues" evidence="1">
    <location>
        <begin position="166"/>
        <end position="180"/>
    </location>
</feature>
<sequence>MGDGTGTAAYWDELSRDLRGRGLPPGHVTATVAELAARSDAADPAVAFGPAGELADRLAPDRTAPDEHVEIWRWTADTYADAALLDRFGAEGWELREIDGLGRFVCLRDPEHPGRWEYRREPAVPGAAAPEGWEPCGTWVVYDWYKRPMPPETATGAGDRSSPAPVRRRPLRWALAKRRR</sequence>
<accession>A0AAU8IP46</accession>
<evidence type="ECO:0008006" key="3">
    <source>
        <dbReference type="Google" id="ProtNLM"/>
    </source>
</evidence>
<dbReference type="RefSeq" id="WP_353941796.1">
    <property type="nucleotide sequence ID" value="NZ_CP159534.1"/>
</dbReference>
<feature type="region of interest" description="Disordered" evidence="1">
    <location>
        <begin position="151"/>
        <end position="180"/>
    </location>
</feature>
<evidence type="ECO:0000313" key="2">
    <source>
        <dbReference type="EMBL" id="XCJ70141.1"/>
    </source>
</evidence>
<proteinExistence type="predicted"/>
<name>A0AAU8IP46_9ACTN</name>
<protein>
    <recommendedName>
        <fullName evidence="3">DUF2812 domain-containing protein</fullName>
    </recommendedName>
</protein>
<dbReference type="EMBL" id="CP159534">
    <property type="protein sequence ID" value="XCJ70141.1"/>
    <property type="molecule type" value="Genomic_DNA"/>
</dbReference>
<gene>
    <name evidence="2" type="ORF">ABII15_09250</name>
</gene>
<reference evidence="2" key="1">
    <citation type="submission" date="2024-06" db="EMBL/GenBank/DDBJ databases">
        <title>Streptomyces sp. strain HUAS MG91 genome sequences.</title>
        <authorList>
            <person name="Mo P."/>
        </authorList>
    </citation>
    <scope>NUCLEOTIDE SEQUENCE</scope>
    <source>
        <strain evidence="2">HUAS MG91</strain>
    </source>
</reference>
<dbReference type="KEGG" id="stac:ABII15_09250"/>
<evidence type="ECO:0000256" key="1">
    <source>
        <dbReference type="SAM" id="MobiDB-lite"/>
    </source>
</evidence>
<dbReference type="AlphaFoldDB" id="A0AAU8IP46"/>
<organism evidence="2">
    <name type="scientific">Streptomyces tabacisoli</name>
    <dbReference type="NCBI Taxonomy" id="3156398"/>
    <lineage>
        <taxon>Bacteria</taxon>
        <taxon>Bacillati</taxon>
        <taxon>Actinomycetota</taxon>
        <taxon>Actinomycetes</taxon>
        <taxon>Kitasatosporales</taxon>
        <taxon>Streptomycetaceae</taxon>
        <taxon>Streptomyces</taxon>
    </lineage>
</organism>